<evidence type="ECO:0000313" key="1">
    <source>
        <dbReference type="EMBL" id="MCL6657002.1"/>
    </source>
</evidence>
<organism evidence="1 2">
    <name type="scientific">Akkermansia massiliensis</name>
    <dbReference type="NCBI Taxonomy" id="2927224"/>
    <lineage>
        <taxon>Bacteria</taxon>
        <taxon>Pseudomonadati</taxon>
        <taxon>Verrucomicrobiota</taxon>
        <taxon>Verrucomicrobiia</taxon>
        <taxon>Verrucomicrobiales</taxon>
        <taxon>Akkermansiaceae</taxon>
        <taxon>Akkermansia</taxon>
    </lineage>
</organism>
<dbReference type="RefSeq" id="WP_249853059.1">
    <property type="nucleotide sequence ID" value="NZ_JAMGSI010000001.1"/>
</dbReference>
<evidence type="ECO:0008006" key="3">
    <source>
        <dbReference type="Google" id="ProtNLM"/>
    </source>
</evidence>
<sequence>MTTNNQCNHALEIAKEMYMTYQKEQKEAWLVWDGLKADQRNGWLAVAKQALPIIGKHALGDVQDYLTGQAKTSTGWWKKALYAAGAVAAGAVLGGLGMSLSGCGHSVDVTPDRTEVCKDGACLVIEQGHISYSQSQPVTDVPPVVQASKK</sequence>
<name>A0ABT0R7V4_9BACT</name>
<dbReference type="EMBL" id="JAMGSI010000001">
    <property type="protein sequence ID" value="MCL6657002.1"/>
    <property type="molecule type" value="Genomic_DNA"/>
</dbReference>
<gene>
    <name evidence="1" type="ORF">M8N44_06670</name>
</gene>
<keyword evidence="2" id="KW-1185">Reference proteome</keyword>
<protein>
    <recommendedName>
        <fullName evidence="3">Lipoprotein</fullName>
    </recommendedName>
</protein>
<dbReference type="GeneID" id="84023537"/>
<proteinExistence type="predicted"/>
<accession>A0ABT0R7V4</accession>
<reference evidence="1 2" key="1">
    <citation type="submission" date="2022-03" db="EMBL/GenBank/DDBJ databases">
        <title>Taxonomic description of new species and reclassification of some bacterial strains.</title>
        <authorList>
            <person name="Ndongo S."/>
        </authorList>
    </citation>
    <scope>NUCLEOTIDE SEQUENCE [LARGE SCALE GENOMIC DNA]</scope>
    <source>
        <strain evidence="1 2">Marseille-P6666</strain>
    </source>
</reference>
<comment type="caution">
    <text evidence="1">The sequence shown here is derived from an EMBL/GenBank/DDBJ whole genome shotgun (WGS) entry which is preliminary data.</text>
</comment>
<dbReference type="Proteomes" id="UP001202031">
    <property type="component" value="Unassembled WGS sequence"/>
</dbReference>
<evidence type="ECO:0000313" key="2">
    <source>
        <dbReference type="Proteomes" id="UP001202031"/>
    </source>
</evidence>